<evidence type="ECO:0000256" key="1">
    <source>
        <dbReference type="SAM" id="Phobius"/>
    </source>
</evidence>
<dbReference type="OrthoDB" id="5966662at2"/>
<dbReference type="Proteomes" id="UP000194218">
    <property type="component" value="Chromosome"/>
</dbReference>
<dbReference type="KEGG" id="smao:CAG99_16150"/>
<dbReference type="EMBL" id="CP021121">
    <property type="protein sequence ID" value="ARQ70174.1"/>
    <property type="molecule type" value="Genomic_DNA"/>
</dbReference>
<proteinExistence type="predicted"/>
<organism evidence="3 4">
    <name type="scientific">Streptomyces marincola</name>
    <dbReference type="NCBI Taxonomy" id="2878388"/>
    <lineage>
        <taxon>Bacteria</taxon>
        <taxon>Bacillati</taxon>
        <taxon>Actinomycetota</taxon>
        <taxon>Actinomycetes</taxon>
        <taxon>Kitasatosporales</taxon>
        <taxon>Streptomycetaceae</taxon>
        <taxon>Streptomyces</taxon>
    </lineage>
</organism>
<evidence type="ECO:0000256" key="2">
    <source>
        <dbReference type="SAM" id="SignalP"/>
    </source>
</evidence>
<feature type="signal peptide" evidence="2">
    <location>
        <begin position="1"/>
        <end position="24"/>
    </location>
</feature>
<feature type="transmembrane region" description="Helical" evidence="1">
    <location>
        <begin position="77"/>
        <end position="96"/>
    </location>
</feature>
<dbReference type="InterPro" id="IPR021215">
    <property type="entry name" value="DUF2752"/>
</dbReference>
<evidence type="ECO:0000313" key="3">
    <source>
        <dbReference type="EMBL" id="ARQ70174.1"/>
    </source>
</evidence>
<feature type="chain" id="PRO_5039091413" description="DUF2752 domain-containing protein" evidence="2">
    <location>
        <begin position="25"/>
        <end position="131"/>
    </location>
</feature>
<keyword evidence="1" id="KW-0812">Transmembrane</keyword>
<name>A0A1W7CZF6_9ACTN</name>
<evidence type="ECO:0008006" key="5">
    <source>
        <dbReference type="Google" id="ProtNLM"/>
    </source>
</evidence>
<gene>
    <name evidence="3" type="ORF">CAG99_16150</name>
</gene>
<reference evidence="3 4" key="1">
    <citation type="submission" date="2017-05" db="EMBL/GenBank/DDBJ databases">
        <title>Complete genome sequence of Streptomyces sp. SCSIO 03032 revealed the diverse biosynthetic pathways for its bioactive secondary metabolites.</title>
        <authorList>
            <person name="Ma L."/>
            <person name="Zhu Y."/>
            <person name="Zhang W."/>
            <person name="Zhang G."/>
            <person name="Tian X."/>
            <person name="Zhang S."/>
            <person name="Zhang C."/>
        </authorList>
    </citation>
    <scope>NUCLEOTIDE SEQUENCE [LARGE SCALE GENOMIC DNA]</scope>
    <source>
        <strain evidence="3 4">SCSIO 03032</strain>
    </source>
</reference>
<dbReference type="RefSeq" id="WP_086160028.1">
    <property type="nucleotide sequence ID" value="NZ_CP021121.1"/>
</dbReference>
<keyword evidence="1" id="KW-0472">Membrane</keyword>
<protein>
    <recommendedName>
        <fullName evidence="5">DUF2752 domain-containing protein</fullName>
    </recommendedName>
</protein>
<dbReference type="Pfam" id="PF10825">
    <property type="entry name" value="DUF2752"/>
    <property type="match status" value="1"/>
</dbReference>
<accession>A0A1W7CZF6</accession>
<keyword evidence="1" id="KW-1133">Transmembrane helix</keyword>
<keyword evidence="4" id="KW-1185">Reference proteome</keyword>
<dbReference type="AlphaFoldDB" id="A0A1W7CZF6"/>
<keyword evidence="2" id="KW-0732">Signal</keyword>
<sequence>MAARRFRHPAVPPLAALAAGLAGAVHLWHTDPHEGGALLPRCPVNWATGLDCPACGGTRMAYHLLHADVPAAFQDNALLLVAGVPLGAWLGARWLWEGLRGRRYRPRFARWQAALVVGGAVAWAVFRNLAQ</sequence>
<evidence type="ECO:0000313" key="4">
    <source>
        <dbReference type="Proteomes" id="UP000194218"/>
    </source>
</evidence>
<feature type="transmembrane region" description="Helical" evidence="1">
    <location>
        <begin position="108"/>
        <end position="126"/>
    </location>
</feature>